<proteinExistence type="predicted"/>
<dbReference type="Proteomes" id="UP000821865">
    <property type="component" value="Chromosome 3"/>
</dbReference>
<organism evidence="1 2">
    <name type="scientific">Dermacentor silvarum</name>
    <name type="common">Tick</name>
    <dbReference type="NCBI Taxonomy" id="543639"/>
    <lineage>
        <taxon>Eukaryota</taxon>
        <taxon>Metazoa</taxon>
        <taxon>Ecdysozoa</taxon>
        <taxon>Arthropoda</taxon>
        <taxon>Chelicerata</taxon>
        <taxon>Arachnida</taxon>
        <taxon>Acari</taxon>
        <taxon>Parasitiformes</taxon>
        <taxon>Ixodida</taxon>
        <taxon>Ixodoidea</taxon>
        <taxon>Ixodidae</taxon>
        <taxon>Rhipicephalinae</taxon>
        <taxon>Dermacentor</taxon>
    </lineage>
</organism>
<evidence type="ECO:0000313" key="2">
    <source>
        <dbReference type="Proteomes" id="UP000821865"/>
    </source>
</evidence>
<reference evidence="1" key="1">
    <citation type="submission" date="2020-05" db="EMBL/GenBank/DDBJ databases">
        <title>Large-scale comparative analyses of tick genomes elucidate their genetic diversity and vector capacities.</title>
        <authorList>
            <person name="Jia N."/>
            <person name="Wang J."/>
            <person name="Shi W."/>
            <person name="Du L."/>
            <person name="Sun Y."/>
            <person name="Zhan W."/>
            <person name="Jiang J."/>
            <person name="Wang Q."/>
            <person name="Zhang B."/>
            <person name="Ji P."/>
            <person name="Sakyi L.B."/>
            <person name="Cui X."/>
            <person name="Yuan T."/>
            <person name="Jiang B."/>
            <person name="Yang W."/>
            <person name="Lam T.T.-Y."/>
            <person name="Chang Q."/>
            <person name="Ding S."/>
            <person name="Wang X."/>
            <person name="Zhu J."/>
            <person name="Ruan X."/>
            <person name="Zhao L."/>
            <person name="Wei J."/>
            <person name="Que T."/>
            <person name="Du C."/>
            <person name="Cheng J."/>
            <person name="Dai P."/>
            <person name="Han X."/>
            <person name="Huang E."/>
            <person name="Gao Y."/>
            <person name="Liu J."/>
            <person name="Shao H."/>
            <person name="Ye R."/>
            <person name="Li L."/>
            <person name="Wei W."/>
            <person name="Wang X."/>
            <person name="Wang C."/>
            <person name="Yang T."/>
            <person name="Huo Q."/>
            <person name="Li W."/>
            <person name="Guo W."/>
            <person name="Chen H."/>
            <person name="Zhou L."/>
            <person name="Ni X."/>
            <person name="Tian J."/>
            <person name="Zhou Y."/>
            <person name="Sheng Y."/>
            <person name="Liu T."/>
            <person name="Pan Y."/>
            <person name="Xia L."/>
            <person name="Li J."/>
            <person name="Zhao F."/>
            <person name="Cao W."/>
        </authorList>
    </citation>
    <scope>NUCLEOTIDE SEQUENCE</scope>
    <source>
        <strain evidence="1">Dsil-2018</strain>
    </source>
</reference>
<accession>A0ACB8D548</accession>
<name>A0ACB8D548_DERSI</name>
<gene>
    <name evidence="1" type="ORF">HPB49_011468</name>
</gene>
<dbReference type="EMBL" id="CM023472">
    <property type="protein sequence ID" value="KAH7959495.1"/>
    <property type="molecule type" value="Genomic_DNA"/>
</dbReference>
<sequence>MPSFYVLLGATLVGDYTGVEFRSTIVDYGIDKGLELDSATHLVTFSSIGQLVGRIVVPLLADCLPSTRRPLYAFSFVVFGVCMVTIPQVTFMRPVAALATLVGISQGYILCIRYALLAEYLGVDRTAASSGIIGVGMVPVSLVSPMIIGNYTMNLRLTLRKPL</sequence>
<keyword evidence="2" id="KW-1185">Reference proteome</keyword>
<comment type="caution">
    <text evidence="1">The sequence shown here is derived from an EMBL/GenBank/DDBJ whole genome shotgun (WGS) entry which is preliminary data.</text>
</comment>
<protein>
    <submittedName>
        <fullName evidence="1">Uncharacterized protein</fullName>
    </submittedName>
</protein>
<evidence type="ECO:0000313" key="1">
    <source>
        <dbReference type="EMBL" id="KAH7959495.1"/>
    </source>
</evidence>